<evidence type="ECO:0000313" key="2">
    <source>
        <dbReference type="Proteomes" id="UP000298061"/>
    </source>
</evidence>
<gene>
    <name evidence="1" type="ORF">EWM64_g9690</name>
</gene>
<dbReference type="STRING" id="135208.A0A4Y9ZI48"/>
<feature type="non-terminal residue" evidence="1">
    <location>
        <position position="1"/>
    </location>
</feature>
<evidence type="ECO:0000313" key="1">
    <source>
        <dbReference type="EMBL" id="TFY74322.1"/>
    </source>
</evidence>
<dbReference type="GO" id="GO:0000329">
    <property type="term" value="C:fungal-type vacuole membrane"/>
    <property type="evidence" value="ECO:0007669"/>
    <property type="project" value="InterPro"/>
</dbReference>
<dbReference type="EMBL" id="SFCI01002153">
    <property type="protein sequence ID" value="TFY74322.1"/>
    <property type="molecule type" value="Genomic_DNA"/>
</dbReference>
<sequence>NQVIGTADINNIVIFPGNDTYAIDVNYAPQGSAVPTGQLLLENYLQGVASDTVIQGNQDTTPIDSLKLAMSEIKIEPVQIPALYQNLIGSAALVLPTDIVQTGIASASFVLDNPFTASINLLEVTTTVTFQNLTLGKIDHVDVSSSPIHANGHSSVTSSTLPFEFNLDPVSIIELLLGGAQDNHVDLGPLPGLFNVVLENPSYKPPINTSVDPNPPTCVSEKQFDADDAILATLKNLHVDLDVESSVKIDEFATDLAFKQYNVSAITDHSALYLIGAVAAPIVQNIVDGAVLKFNEANITNLVNDGFDLALRGSLTNTGPLDAEIAFVKPVTVTWNGNDIAEITLPPVCAAANSGVPDYATNGHLNIIDQDQFTAFATFLLHSSNFTWTISTKDLRVTALGTIFDGVSLSKDVSFKAFNNLPGVTISNFQLPSDDPAGGIHIETDALIPSPSQLGIDLGTVGFQGFFENTLVGPLSGSNVFLAPLAQTRSHLSGRIMPQSGNDLDTIGKLFSGYLAGDNQTLAVRGDSVQPSGSSGPVNWLSTAFKTLELQVVLPGHKYTIIESITMSDLEVIMMEQGEAFAPHASSQHTLAEYKNPFGFSLQVVQSSEDITLAVQGADVAELKLPRSNTEGGVSTGNIADLLITFQNQTLASLNNGAFASFFAAVTDTQSVEFELKGSADVTARMSIGDVLIAGIPFNVSTSLKGVNGFGGTAALSNISVTGSGGNGGNEYVKAPLATKLQNPSNISLLTTDIALPVYYEGVMLGRAAIDPLNLLPGENTIAAEFHYEPENANDTTAQSFLSKFLQSGDSLSLNIKGDSGSSPFASLQPALEGVHLSTSLQGINVPPIITHITAYISVATLLTNEIEINFDIANPLDTDMTIEFAQVDSGVDGKTYAHFDQPFVTFTIPAHGTANSGTFGHVILTQGAVLSLPIIPLGKLDVFAVSTIRYVLSA</sequence>
<name>A0A4Y9ZI48_9AGAM</name>
<accession>A0A4Y9ZI48</accession>
<dbReference type="InterPro" id="IPR046368">
    <property type="entry name" value="Tag1"/>
</dbReference>
<reference evidence="1 2" key="1">
    <citation type="submission" date="2019-02" db="EMBL/GenBank/DDBJ databases">
        <title>Genome sequencing of the rare red list fungi Hericium alpestre (H. flagellum).</title>
        <authorList>
            <person name="Buettner E."/>
            <person name="Kellner H."/>
        </authorList>
    </citation>
    <scope>NUCLEOTIDE SEQUENCE [LARGE SCALE GENOMIC DNA]</scope>
    <source>
        <strain evidence="1 2">DSM 108284</strain>
    </source>
</reference>
<dbReference type="AlphaFoldDB" id="A0A4Y9ZI48"/>
<protein>
    <submittedName>
        <fullName evidence="1">Uncharacterized protein</fullName>
    </submittedName>
</protein>
<dbReference type="PANTHER" id="PTHR35895">
    <property type="entry name" value="CHROMOSOME 16, WHOLE GENOME SHOTGUN SEQUENCE"/>
    <property type="match status" value="1"/>
</dbReference>
<keyword evidence="2" id="KW-1185">Reference proteome</keyword>
<proteinExistence type="predicted"/>
<dbReference type="Pfam" id="PF12505">
    <property type="entry name" value="DUF3712"/>
    <property type="match status" value="2"/>
</dbReference>
<organism evidence="1 2">
    <name type="scientific">Hericium alpestre</name>
    <dbReference type="NCBI Taxonomy" id="135208"/>
    <lineage>
        <taxon>Eukaryota</taxon>
        <taxon>Fungi</taxon>
        <taxon>Dikarya</taxon>
        <taxon>Basidiomycota</taxon>
        <taxon>Agaricomycotina</taxon>
        <taxon>Agaricomycetes</taxon>
        <taxon>Russulales</taxon>
        <taxon>Hericiaceae</taxon>
        <taxon>Hericium</taxon>
    </lineage>
</organism>
<comment type="caution">
    <text evidence="1">The sequence shown here is derived from an EMBL/GenBank/DDBJ whole genome shotgun (WGS) entry which is preliminary data.</text>
</comment>
<dbReference type="Proteomes" id="UP000298061">
    <property type="component" value="Unassembled WGS sequence"/>
</dbReference>
<dbReference type="InterPro" id="IPR022185">
    <property type="entry name" value="DUF3712"/>
</dbReference>
<dbReference type="PANTHER" id="PTHR35895:SF1">
    <property type="entry name" value="LIPID-BINDING SERUM GLYCOPROTEIN C-TERMINAL DOMAIN-CONTAINING PROTEIN"/>
    <property type="match status" value="1"/>
</dbReference>
<dbReference type="OrthoDB" id="10039566at2759"/>